<evidence type="ECO:0000313" key="2">
    <source>
        <dbReference type="EMBL" id="EJT96766.1"/>
    </source>
</evidence>
<proteinExistence type="predicted"/>
<dbReference type="PANTHER" id="PTHR42951">
    <property type="entry name" value="METALLO-BETA-LACTAMASE DOMAIN-CONTAINING"/>
    <property type="match status" value="1"/>
</dbReference>
<dbReference type="Proteomes" id="UP000030653">
    <property type="component" value="Unassembled WGS sequence"/>
</dbReference>
<dbReference type="Pfam" id="PF00753">
    <property type="entry name" value="Lactamase_B"/>
    <property type="match status" value="1"/>
</dbReference>
<reference evidence="2 3" key="1">
    <citation type="journal article" date="2012" name="Science">
        <title>The Paleozoic origin of enzymatic lignin decomposition reconstructed from 31 fungal genomes.</title>
        <authorList>
            <person name="Floudas D."/>
            <person name="Binder M."/>
            <person name="Riley R."/>
            <person name="Barry K."/>
            <person name="Blanchette R.A."/>
            <person name="Henrissat B."/>
            <person name="Martinez A.T."/>
            <person name="Otillar R."/>
            <person name="Spatafora J.W."/>
            <person name="Yadav J.S."/>
            <person name="Aerts A."/>
            <person name="Benoit I."/>
            <person name="Boyd A."/>
            <person name="Carlson A."/>
            <person name="Copeland A."/>
            <person name="Coutinho P.M."/>
            <person name="de Vries R.P."/>
            <person name="Ferreira P."/>
            <person name="Findley K."/>
            <person name="Foster B."/>
            <person name="Gaskell J."/>
            <person name="Glotzer D."/>
            <person name="Gorecki P."/>
            <person name="Heitman J."/>
            <person name="Hesse C."/>
            <person name="Hori C."/>
            <person name="Igarashi K."/>
            <person name="Jurgens J.A."/>
            <person name="Kallen N."/>
            <person name="Kersten P."/>
            <person name="Kohler A."/>
            <person name="Kuees U."/>
            <person name="Kumar T.K.A."/>
            <person name="Kuo A."/>
            <person name="LaButti K."/>
            <person name="Larrondo L.F."/>
            <person name="Lindquist E."/>
            <person name="Ling A."/>
            <person name="Lombard V."/>
            <person name="Lucas S."/>
            <person name="Lundell T."/>
            <person name="Martin R."/>
            <person name="McLaughlin D.J."/>
            <person name="Morgenstern I."/>
            <person name="Morin E."/>
            <person name="Murat C."/>
            <person name="Nagy L.G."/>
            <person name="Nolan M."/>
            <person name="Ohm R.A."/>
            <person name="Patyshakuliyeva A."/>
            <person name="Rokas A."/>
            <person name="Ruiz-Duenas F.J."/>
            <person name="Sabat G."/>
            <person name="Salamov A."/>
            <person name="Samejima M."/>
            <person name="Schmutz J."/>
            <person name="Slot J.C."/>
            <person name="St John F."/>
            <person name="Stenlid J."/>
            <person name="Sun H."/>
            <person name="Sun S."/>
            <person name="Syed K."/>
            <person name="Tsang A."/>
            <person name="Wiebenga A."/>
            <person name="Young D."/>
            <person name="Pisabarro A."/>
            <person name="Eastwood D.C."/>
            <person name="Martin F."/>
            <person name="Cullen D."/>
            <person name="Grigoriev I.V."/>
            <person name="Hibbett D.S."/>
        </authorList>
    </citation>
    <scope>NUCLEOTIDE SEQUENCE [LARGE SCALE GENOMIC DNA]</scope>
    <source>
        <strain evidence="2 3">DJM-731 SS1</strain>
    </source>
</reference>
<keyword evidence="3" id="KW-1185">Reference proteome</keyword>
<gene>
    <name evidence="2" type="ORF">DACRYDRAFT_119838</name>
</gene>
<dbReference type="SMART" id="SM00849">
    <property type="entry name" value="Lactamase_B"/>
    <property type="match status" value="1"/>
</dbReference>
<sequence>MIWPLSLLPFFAPAQLPLLQESTSRGIETGVLPLQWPAYNCSIDPPPEPWHVHHYNAHLTILRQSGCTECEKPFLYLLYGNKKALLLDSGARNGGVLAAVQHELQAKGWQGELVVAHTHGHDDHIEGDSELEQAGYIVIPATVDANNAYFNITDFFGAIDLGTRLVDVIAIPGHEEASLAFYDHRTGILFSGDSVYPGRLYVPTTAWDDFVTSNKRLVEFTKDKRVTHVLGAHIEQSRTPYVDYPAETVYQPDEHALELGRAALLEIQDALEGKDKPERVYMREYAIWPVDRAVDVTVPEASSPSHGDL</sequence>
<dbReference type="RefSeq" id="XP_040623664.1">
    <property type="nucleotide sequence ID" value="XM_040770875.1"/>
</dbReference>
<dbReference type="HOGENOM" id="CLU_064918_0_0_1"/>
<dbReference type="InterPro" id="IPR001279">
    <property type="entry name" value="Metallo-B-lactamas"/>
</dbReference>
<dbReference type="InterPro" id="IPR036866">
    <property type="entry name" value="RibonucZ/Hydroxyglut_hydro"/>
</dbReference>
<dbReference type="InterPro" id="IPR050855">
    <property type="entry name" value="NDM-1-like"/>
</dbReference>
<dbReference type="EMBL" id="JH795880">
    <property type="protein sequence ID" value="EJT96766.1"/>
    <property type="molecule type" value="Genomic_DNA"/>
</dbReference>
<protein>
    <recommendedName>
        <fullName evidence="1">Metallo-beta-lactamase domain-containing protein</fullName>
    </recommendedName>
</protein>
<accession>M5FU59</accession>
<dbReference type="AlphaFoldDB" id="M5FU59"/>
<name>M5FU59_DACPD</name>
<dbReference type="Gene3D" id="3.60.15.10">
    <property type="entry name" value="Ribonuclease Z/Hydroxyacylglutathione hydrolase-like"/>
    <property type="match status" value="1"/>
</dbReference>
<dbReference type="GeneID" id="63685937"/>
<evidence type="ECO:0000259" key="1">
    <source>
        <dbReference type="SMART" id="SM00849"/>
    </source>
</evidence>
<dbReference type="OrthoDB" id="3341310at2759"/>
<feature type="domain" description="Metallo-beta-lactamase" evidence="1">
    <location>
        <begin position="72"/>
        <end position="233"/>
    </location>
</feature>
<dbReference type="SUPFAM" id="SSF56281">
    <property type="entry name" value="Metallo-hydrolase/oxidoreductase"/>
    <property type="match status" value="1"/>
</dbReference>
<organism evidence="2 3">
    <name type="scientific">Dacryopinax primogenitus (strain DJM 731)</name>
    <name type="common">Brown rot fungus</name>
    <dbReference type="NCBI Taxonomy" id="1858805"/>
    <lineage>
        <taxon>Eukaryota</taxon>
        <taxon>Fungi</taxon>
        <taxon>Dikarya</taxon>
        <taxon>Basidiomycota</taxon>
        <taxon>Agaricomycotina</taxon>
        <taxon>Dacrymycetes</taxon>
        <taxon>Dacrymycetales</taxon>
        <taxon>Dacrymycetaceae</taxon>
        <taxon>Dacryopinax</taxon>
    </lineage>
</organism>
<evidence type="ECO:0000313" key="3">
    <source>
        <dbReference type="Proteomes" id="UP000030653"/>
    </source>
</evidence>
<dbReference type="PANTHER" id="PTHR42951:SF4">
    <property type="entry name" value="ACYL-COENZYME A THIOESTERASE MBLAC2"/>
    <property type="match status" value="1"/>
</dbReference>
<dbReference type="STRING" id="1858805.M5FU59"/>